<sequence length="150" mass="17449">MMFSISYLSKSQYDDYPAQELLIQSEISRRFAVLKLNGVDYKFSWSSDLITPEISELSNSYLFIGIDQNCILINNDSHKVFELDYFYCEYIQLFDKLVVFSEMQLIIISMQNGVLLDTVNLDDTYEDFQVCENEITINLSNGGTSQYVLY</sequence>
<name>A0ABR9EEW4_9GAMM</name>
<gene>
    <name evidence="1" type="ORF">PAUR_a1869</name>
</gene>
<dbReference type="RefSeq" id="WP_192507595.1">
    <property type="nucleotide sequence ID" value="NZ_AQGV01000012.1"/>
</dbReference>
<reference evidence="1 2" key="1">
    <citation type="submission" date="2015-03" db="EMBL/GenBank/DDBJ databases">
        <title>Genome sequence of Pseudoalteromonas aurantia.</title>
        <authorList>
            <person name="Xie B.-B."/>
            <person name="Rong J.-C."/>
            <person name="Qin Q.-L."/>
            <person name="Zhang Y.-Z."/>
        </authorList>
    </citation>
    <scope>NUCLEOTIDE SEQUENCE [LARGE SCALE GENOMIC DNA]</scope>
    <source>
        <strain evidence="1 2">208</strain>
    </source>
</reference>
<dbReference type="Proteomes" id="UP000615755">
    <property type="component" value="Unassembled WGS sequence"/>
</dbReference>
<accession>A0ABR9EEW4</accession>
<proteinExistence type="predicted"/>
<keyword evidence="2" id="KW-1185">Reference proteome</keyword>
<comment type="caution">
    <text evidence="1">The sequence shown here is derived from an EMBL/GenBank/DDBJ whole genome shotgun (WGS) entry which is preliminary data.</text>
</comment>
<dbReference type="EMBL" id="AQGV01000012">
    <property type="protein sequence ID" value="MBE0368298.1"/>
    <property type="molecule type" value="Genomic_DNA"/>
</dbReference>
<evidence type="ECO:0000313" key="2">
    <source>
        <dbReference type="Proteomes" id="UP000615755"/>
    </source>
</evidence>
<organism evidence="1 2">
    <name type="scientific">Pseudoalteromonas aurantia 208</name>
    <dbReference type="NCBI Taxonomy" id="1314867"/>
    <lineage>
        <taxon>Bacteria</taxon>
        <taxon>Pseudomonadati</taxon>
        <taxon>Pseudomonadota</taxon>
        <taxon>Gammaproteobacteria</taxon>
        <taxon>Alteromonadales</taxon>
        <taxon>Pseudoalteromonadaceae</taxon>
        <taxon>Pseudoalteromonas</taxon>
    </lineage>
</organism>
<protein>
    <submittedName>
        <fullName evidence="1">Uncharacterized protein</fullName>
    </submittedName>
</protein>
<evidence type="ECO:0000313" key="1">
    <source>
        <dbReference type="EMBL" id="MBE0368298.1"/>
    </source>
</evidence>